<proteinExistence type="predicted"/>
<dbReference type="Proteomes" id="UP000182725">
    <property type="component" value="Unassembled WGS sequence"/>
</dbReference>
<dbReference type="AlphaFoldDB" id="A0A1H5PF52"/>
<evidence type="ECO:0000313" key="1">
    <source>
        <dbReference type="EMBL" id="SEF11691.1"/>
    </source>
</evidence>
<dbReference type="EMBL" id="FNTV01000002">
    <property type="protein sequence ID" value="SEF11691.1"/>
    <property type="molecule type" value="Genomic_DNA"/>
</dbReference>
<organism evidence="1 2">
    <name type="scientific">Arthrobacter alpinus</name>
    <dbReference type="NCBI Taxonomy" id="656366"/>
    <lineage>
        <taxon>Bacteria</taxon>
        <taxon>Bacillati</taxon>
        <taxon>Actinomycetota</taxon>
        <taxon>Actinomycetes</taxon>
        <taxon>Micrococcales</taxon>
        <taxon>Micrococcaceae</taxon>
        <taxon>Arthrobacter</taxon>
    </lineage>
</organism>
<dbReference type="RefSeq" id="WP_244517051.1">
    <property type="nucleotide sequence ID" value="NZ_FNTV01000002.1"/>
</dbReference>
<protein>
    <submittedName>
        <fullName evidence="1">Uncharacterized protein</fullName>
    </submittedName>
</protein>
<evidence type="ECO:0000313" key="2">
    <source>
        <dbReference type="Proteomes" id="UP000182725"/>
    </source>
</evidence>
<accession>A0A1H5PF52</accession>
<gene>
    <name evidence="1" type="ORF">SAMN04489740_4132</name>
</gene>
<name>A0A1H5PF52_9MICC</name>
<sequence length="183" mass="20107">MSNEQEPPLILHRISDFGDDLSEDNSRFLTIPNFPLSKEDETLSLNDELRAWAKGLHALEAATELLIRSFDGRFAKPGNPWIDKDMDSGNVWVNFEAIPENLGGTSGGERRLLMLAASLSDVGVEINLGDYLPGLDRKILNLVLAAVAQAAGSHEHSDLLVNEAGEPTSIQRLDSLYPWPDES</sequence>
<reference evidence="1 2" key="1">
    <citation type="submission" date="2016-10" db="EMBL/GenBank/DDBJ databases">
        <authorList>
            <person name="de Groot N.N."/>
        </authorList>
    </citation>
    <scope>NUCLEOTIDE SEQUENCE [LARGE SCALE GENOMIC DNA]</scope>
    <source>
        <strain evidence="1 2">DSM 22274</strain>
    </source>
</reference>